<evidence type="ECO:0008006" key="5">
    <source>
        <dbReference type="Google" id="ProtNLM"/>
    </source>
</evidence>
<evidence type="ECO:0000313" key="3">
    <source>
        <dbReference type="EMBL" id="SFI25072.1"/>
    </source>
</evidence>
<dbReference type="PROSITE" id="PS51257">
    <property type="entry name" value="PROKAR_LIPOPROTEIN"/>
    <property type="match status" value="1"/>
</dbReference>
<proteinExistence type="predicted"/>
<dbReference type="Proteomes" id="UP000198649">
    <property type="component" value="Unassembled WGS sequence"/>
</dbReference>
<feature type="chain" id="PRO_5039032479" description="Lipoprotein" evidence="2">
    <location>
        <begin position="24"/>
        <end position="149"/>
    </location>
</feature>
<evidence type="ECO:0000313" key="4">
    <source>
        <dbReference type="Proteomes" id="UP000198649"/>
    </source>
</evidence>
<reference evidence="3 4" key="1">
    <citation type="submission" date="2016-10" db="EMBL/GenBank/DDBJ databases">
        <authorList>
            <person name="de Groot N.N."/>
        </authorList>
    </citation>
    <scope>NUCLEOTIDE SEQUENCE [LARGE SCALE GENOMIC DNA]</scope>
    <source>
        <strain evidence="3 4">CGMCC 1.11156</strain>
    </source>
</reference>
<evidence type="ECO:0000256" key="1">
    <source>
        <dbReference type="SAM" id="MobiDB-lite"/>
    </source>
</evidence>
<organism evidence="3 4">
    <name type="scientific">Nocardioides psychrotolerans</name>
    <dbReference type="NCBI Taxonomy" id="1005945"/>
    <lineage>
        <taxon>Bacteria</taxon>
        <taxon>Bacillati</taxon>
        <taxon>Actinomycetota</taxon>
        <taxon>Actinomycetes</taxon>
        <taxon>Propionibacteriales</taxon>
        <taxon>Nocardioidaceae</taxon>
        <taxon>Nocardioides</taxon>
    </lineage>
</organism>
<feature type="region of interest" description="Disordered" evidence="1">
    <location>
        <begin position="118"/>
        <end position="149"/>
    </location>
</feature>
<dbReference type="EMBL" id="FOQG01000006">
    <property type="protein sequence ID" value="SFI25072.1"/>
    <property type="molecule type" value="Genomic_DNA"/>
</dbReference>
<protein>
    <recommendedName>
        <fullName evidence="5">Lipoprotein</fullName>
    </recommendedName>
</protein>
<dbReference type="STRING" id="1005945.SAMN05216561_106210"/>
<dbReference type="RefSeq" id="WP_091112553.1">
    <property type="nucleotide sequence ID" value="NZ_BKAF01000021.1"/>
</dbReference>
<keyword evidence="4" id="KW-1185">Reference proteome</keyword>
<feature type="compositionally biased region" description="Acidic residues" evidence="1">
    <location>
        <begin position="133"/>
        <end position="149"/>
    </location>
</feature>
<accession>A0A1I3GP50</accession>
<dbReference type="AlphaFoldDB" id="A0A1I3GP50"/>
<evidence type="ECO:0000256" key="2">
    <source>
        <dbReference type="SAM" id="SignalP"/>
    </source>
</evidence>
<feature type="signal peptide" evidence="2">
    <location>
        <begin position="1"/>
        <end position="23"/>
    </location>
</feature>
<gene>
    <name evidence="3" type="ORF">SAMN05216561_106210</name>
</gene>
<dbReference type="OrthoDB" id="3786712at2"/>
<sequence length="149" mass="15320">MTLTTRVLTSTALAALLSGSLVACGDDDPTSAADEPVTAALTADFCAALGNVAAAYGEVAPDDLTEEAVQAIKGTVTELVEVGTPDDMSDDAEEGFVLVTSEVLDLADDVTLDELEQAGEDFSGADEEKADAFDDYVDQTCDDASGEDE</sequence>
<name>A0A1I3GP50_9ACTN</name>
<keyword evidence="2" id="KW-0732">Signal</keyword>